<dbReference type="InterPro" id="IPR014942">
    <property type="entry name" value="AbiEii"/>
</dbReference>
<gene>
    <name evidence="1" type="ORF">ENS56_10545</name>
</gene>
<sequence>MQTLQNLEILEIETLELLNSIRALEFLYFGGGTMLRLCHNLNRYSTDFDFWLDISADSKQIYKSIRNVLSDNYKLTDSMNKRNTLLFEFKSSSVNRSLKIEIRKEQMDFDWEYKIAFSKFTTKQVMVKALTLSQMMKNKFDALLFRKIIRDAFDIEFLLMRGIELPSDKEKLQAALQIINNFKEQDFKVTLGSILDEKERNYYLKNRFKLLKEELTRNINQSD</sequence>
<proteinExistence type="predicted"/>
<protein>
    <recommendedName>
        <fullName evidence="2">Nucleotidyl transferase AbiEii/AbiGii toxin family protein</fullName>
    </recommendedName>
</protein>
<comment type="caution">
    <text evidence="1">The sequence shown here is derived from an EMBL/GenBank/DDBJ whole genome shotgun (WGS) entry which is preliminary data.</text>
</comment>
<evidence type="ECO:0008006" key="2">
    <source>
        <dbReference type="Google" id="ProtNLM"/>
    </source>
</evidence>
<accession>A0A832DIA6</accession>
<evidence type="ECO:0000313" key="1">
    <source>
        <dbReference type="EMBL" id="HGT48465.1"/>
    </source>
</evidence>
<dbReference type="Pfam" id="PF08843">
    <property type="entry name" value="AbiEii"/>
    <property type="match status" value="1"/>
</dbReference>
<dbReference type="EMBL" id="DSVI01000018">
    <property type="protein sequence ID" value="HGT48465.1"/>
    <property type="molecule type" value="Genomic_DNA"/>
</dbReference>
<name>A0A832DIA6_9BACT</name>
<dbReference type="AlphaFoldDB" id="A0A832DIA6"/>
<dbReference type="Gene3D" id="3.10.450.620">
    <property type="entry name" value="JHP933, nucleotidyltransferase-like core domain"/>
    <property type="match status" value="1"/>
</dbReference>
<reference evidence="1" key="1">
    <citation type="journal article" date="2020" name="mSystems">
        <title>Genome- and Community-Level Interaction Insights into Carbon Utilization and Element Cycling Functions of Hydrothermarchaeota in Hydrothermal Sediment.</title>
        <authorList>
            <person name="Zhou Z."/>
            <person name="Liu Y."/>
            <person name="Xu W."/>
            <person name="Pan J."/>
            <person name="Luo Z.H."/>
            <person name="Li M."/>
        </authorList>
    </citation>
    <scope>NUCLEOTIDE SEQUENCE [LARGE SCALE GENOMIC DNA]</scope>
    <source>
        <strain evidence="1">SpSt-500</strain>
    </source>
</reference>
<organism evidence="1">
    <name type="scientific">Ignavibacterium album</name>
    <dbReference type="NCBI Taxonomy" id="591197"/>
    <lineage>
        <taxon>Bacteria</taxon>
        <taxon>Pseudomonadati</taxon>
        <taxon>Ignavibacteriota</taxon>
        <taxon>Ignavibacteria</taxon>
        <taxon>Ignavibacteriales</taxon>
        <taxon>Ignavibacteriaceae</taxon>
        <taxon>Ignavibacterium</taxon>
    </lineage>
</organism>